<protein>
    <recommendedName>
        <fullName evidence="4">Adhesin domain-containing protein</fullName>
    </recommendedName>
</protein>
<dbReference type="RefSeq" id="WP_119351526.1">
    <property type="nucleotide sequence ID" value="NZ_QWET01000019.1"/>
</dbReference>
<organism evidence="2 3">
    <name type="scientific">Mariniphaga sediminis</name>
    <dbReference type="NCBI Taxonomy" id="1628158"/>
    <lineage>
        <taxon>Bacteria</taxon>
        <taxon>Pseudomonadati</taxon>
        <taxon>Bacteroidota</taxon>
        <taxon>Bacteroidia</taxon>
        <taxon>Marinilabiliales</taxon>
        <taxon>Prolixibacteraceae</taxon>
        <taxon>Mariniphaga</taxon>
    </lineage>
</organism>
<keyword evidence="1" id="KW-0732">Signal</keyword>
<feature type="chain" id="PRO_5017341706" description="Adhesin domain-containing protein" evidence="1">
    <location>
        <begin position="26"/>
        <end position="347"/>
    </location>
</feature>
<gene>
    <name evidence="2" type="ORF">D1164_19200</name>
</gene>
<evidence type="ECO:0008006" key="4">
    <source>
        <dbReference type="Google" id="ProtNLM"/>
    </source>
</evidence>
<dbReference type="EMBL" id="QWET01000019">
    <property type="protein sequence ID" value="RIH63558.1"/>
    <property type="molecule type" value="Genomic_DNA"/>
</dbReference>
<dbReference type="Proteomes" id="UP000266441">
    <property type="component" value="Unassembled WGS sequence"/>
</dbReference>
<name>A0A399CX66_9BACT</name>
<proteinExistence type="predicted"/>
<evidence type="ECO:0000313" key="3">
    <source>
        <dbReference type="Proteomes" id="UP000266441"/>
    </source>
</evidence>
<evidence type="ECO:0000256" key="1">
    <source>
        <dbReference type="SAM" id="SignalP"/>
    </source>
</evidence>
<dbReference type="AlphaFoldDB" id="A0A399CX66"/>
<comment type="caution">
    <text evidence="2">The sequence shown here is derived from an EMBL/GenBank/DDBJ whole genome shotgun (WGS) entry which is preliminary data.</text>
</comment>
<keyword evidence="3" id="KW-1185">Reference proteome</keyword>
<feature type="signal peptide" evidence="1">
    <location>
        <begin position="1"/>
        <end position="25"/>
    </location>
</feature>
<dbReference type="OrthoDB" id="1117657at2"/>
<accession>A0A399CX66</accession>
<evidence type="ECO:0000313" key="2">
    <source>
        <dbReference type="EMBL" id="RIH63558.1"/>
    </source>
</evidence>
<reference evidence="2 3" key="1">
    <citation type="journal article" date="2015" name="Int. J. Syst. Evol. Microbiol.">
        <title>Mariniphaga sediminis sp. nov., isolated from coastal sediment.</title>
        <authorList>
            <person name="Wang F.Q."/>
            <person name="Shen Q.Y."/>
            <person name="Chen G.J."/>
            <person name="Du Z.J."/>
        </authorList>
    </citation>
    <scope>NUCLEOTIDE SEQUENCE [LARGE SCALE GENOMIC DNA]</scope>
    <source>
        <strain evidence="2 3">SY21</strain>
    </source>
</reference>
<sequence length="347" mass="37824">MKVKCNFIAVLFLLVGLAAGTKAVAEEKTKEYHESWTASSVQTLEIKNKFGDVSVINKNGNEVTIDVLITVEAPNEKKADELLEQINVSFGKTGNTISAETHLNHDFKSRQKFSIDYTVNIPTDKNLNIINKYGNTFVNELNANGTFDIQYGNFSANKLNSPPNGLVELDLAYGKADVESANNLSITVQYSAINLGQINDLKLESKYTVINLDAAQSVISESKYDTFNLGEIGSLSSTAKYTKIKMDKLSKSLKVEAGYGGVKVNKVDSNFESISITSRYGQIVLGLGNASYSIDATCDYCGISYPENDFTGDRTSENHVSRVKGKVGSGSGGTVYIESRYGEIKLD</sequence>